<feature type="transmembrane region" description="Helical" evidence="14">
    <location>
        <begin position="6"/>
        <end position="22"/>
    </location>
</feature>
<evidence type="ECO:0000256" key="12">
    <source>
        <dbReference type="ARBA" id="ARBA00023136"/>
    </source>
</evidence>
<keyword evidence="5 13" id="KW-0349">Heme</keyword>
<dbReference type="SUPFAM" id="SSF48264">
    <property type="entry name" value="Cytochrome P450"/>
    <property type="match status" value="2"/>
</dbReference>
<feature type="transmembrane region" description="Helical" evidence="14">
    <location>
        <begin position="588"/>
        <end position="606"/>
    </location>
</feature>
<evidence type="ECO:0000256" key="14">
    <source>
        <dbReference type="SAM" id="Phobius"/>
    </source>
</evidence>
<evidence type="ECO:0000256" key="3">
    <source>
        <dbReference type="ARBA" id="ARBA00004406"/>
    </source>
</evidence>
<dbReference type="GO" id="GO:0020037">
    <property type="term" value="F:heme binding"/>
    <property type="evidence" value="ECO:0007669"/>
    <property type="project" value="InterPro"/>
</dbReference>
<protein>
    <submittedName>
        <fullName evidence="15">Uncharacterized protein LOC108040921</fullName>
    </submittedName>
</protein>
<proteinExistence type="inferred from homology"/>
<dbReference type="OrthoDB" id="2789670at2759"/>
<gene>
    <name evidence="15" type="primary">LOC108040921</name>
</gene>
<feature type="binding site" description="axial binding residue" evidence="13">
    <location>
        <position position="1061"/>
    </location>
    <ligand>
        <name>heme</name>
        <dbReference type="ChEBI" id="CHEBI:30413"/>
    </ligand>
    <ligandPart>
        <name>Fe</name>
        <dbReference type="ChEBI" id="CHEBI:18248"/>
    </ligandPart>
</feature>
<dbReference type="AlphaFoldDB" id="A0A6P4EGD6"/>
<accession>A0A6P4EGD6</accession>
<dbReference type="GO" id="GO:0005506">
    <property type="term" value="F:iron ion binding"/>
    <property type="evidence" value="ECO:0007669"/>
    <property type="project" value="InterPro"/>
</dbReference>
<dbReference type="Pfam" id="PF00067">
    <property type="entry name" value="p450"/>
    <property type="match status" value="2"/>
</dbReference>
<dbReference type="GO" id="GO:0005789">
    <property type="term" value="C:endoplasmic reticulum membrane"/>
    <property type="evidence" value="ECO:0007669"/>
    <property type="project" value="UniProtKB-SubCell"/>
</dbReference>
<keyword evidence="6 13" id="KW-0479">Metal-binding</keyword>
<dbReference type="InterPro" id="IPR002401">
    <property type="entry name" value="Cyt_P450_E_grp-I"/>
</dbReference>
<dbReference type="InterPro" id="IPR001128">
    <property type="entry name" value="Cyt_P450"/>
</dbReference>
<evidence type="ECO:0000256" key="2">
    <source>
        <dbReference type="ARBA" id="ARBA00004174"/>
    </source>
</evidence>
<evidence type="ECO:0000256" key="10">
    <source>
        <dbReference type="ARBA" id="ARBA00023004"/>
    </source>
</evidence>
<evidence type="ECO:0000256" key="6">
    <source>
        <dbReference type="ARBA" id="ARBA00022723"/>
    </source>
</evidence>
<evidence type="ECO:0000256" key="4">
    <source>
        <dbReference type="ARBA" id="ARBA00010617"/>
    </source>
</evidence>
<keyword evidence="10 13" id="KW-0408">Iron</keyword>
<dbReference type="PRINTS" id="PR00385">
    <property type="entry name" value="P450"/>
</dbReference>
<keyword evidence="14" id="KW-1133">Transmembrane helix</keyword>
<organism evidence="15">
    <name type="scientific">Drosophila rhopaloa</name>
    <name type="common">Fruit fly</name>
    <dbReference type="NCBI Taxonomy" id="1041015"/>
    <lineage>
        <taxon>Eukaryota</taxon>
        <taxon>Metazoa</taxon>
        <taxon>Ecdysozoa</taxon>
        <taxon>Arthropoda</taxon>
        <taxon>Hexapoda</taxon>
        <taxon>Insecta</taxon>
        <taxon>Pterygota</taxon>
        <taxon>Neoptera</taxon>
        <taxon>Endopterygota</taxon>
        <taxon>Diptera</taxon>
        <taxon>Brachycera</taxon>
        <taxon>Muscomorpha</taxon>
        <taxon>Ephydroidea</taxon>
        <taxon>Drosophilidae</taxon>
        <taxon>Drosophila</taxon>
        <taxon>Sophophora</taxon>
    </lineage>
</organism>
<feature type="transmembrane region" description="Helical" evidence="14">
    <location>
        <begin position="612"/>
        <end position="632"/>
    </location>
</feature>
<keyword evidence="9" id="KW-0560">Oxidoreductase</keyword>
<comment type="similarity">
    <text evidence="4">Belongs to the cytochrome P450 family.</text>
</comment>
<dbReference type="FunFam" id="1.10.630.10:FF:000042">
    <property type="entry name" value="Cytochrome P450"/>
    <property type="match status" value="2"/>
</dbReference>
<name>A0A6P4EGD6_DRORH</name>
<evidence type="ECO:0000256" key="9">
    <source>
        <dbReference type="ARBA" id="ARBA00023002"/>
    </source>
</evidence>
<dbReference type="PANTHER" id="PTHR24292">
    <property type="entry name" value="CYTOCHROME P450"/>
    <property type="match status" value="1"/>
</dbReference>
<sequence length="1116" mass="127316">MAAETLLLTAAVILVGYLLLLFRRKLQYWQNLGIPCEKPHFLMGNIAGVGTKLSFNDIWMTHYKKFRGSGPFAGFYWFQRPAVLVLEPALAKLILIKEFNKFTDRGFYHNAEDDPLTGNLFLLDGLKWKSLRTKLSPTFTSGKMKYMFPTVEKVGHEFADVFDQMLDKSNIVEVKELMARFTTDVIGTCAFGIECSSLKDPEAEFRVMGRRSFKEVRHGPLVFMFMNSFPNLARRLHFKMSTEPIETFFMRIVKETVAFREQNNIRRNDFMDQLIELKNNKSLKSETGESVNLTIEEVAAQAFIFFSGGFETSSTTMGFALYELAQHQDIQDRVRKECQEVIAKYNGELSYEGMKELVYLDQIISETLRLYTVVPVLNRECLEDFVVPYNPKYVIKKGMPVLIPAGAMHRDEKLYPNPDTFNPDNFSADRVKERDSVEWLPFGDGPRNCIGMRFGQMQVRIGLALLISKFKFSVCNRTSIPMVYDKQSFGLSSESGIFLKAERLNRNDSFGGVQLKLEVVDEQGHSNEDLHQSESKANTVPGTIPKRQESAGGSLLHLILIKAFGYELFGFRIELGIMVDGPGGHQNSGAFFNAAFAAIFVGILVFHTQADVMVVFIYLLTAVAVLVGYLALKWRRSLQYWQNLGIPCEEPHILMGSLAGVQTSRCFCDVWMDYYAKFRGTGPFAGFYWFQRPGVLVLDTSLAKLILIKEFNKFTDRGFYHNTEDDPLSGQLFLLDGHKWKSMRNKLSSTFTSGKMKYMFPTVVKVGHEFIEVFGQTMEKSPIVEVKDILARFTTDVIGTCAFGIECSSLKDPEAEFRVMGRRAVFEQRHGPIGIAFINSFQNLARRLHMKMTLEEAEQFFLRIVRETVAFREQNNIRRNDFMDQLIDLKNSPLTKSESGESVNLTIEEMAAQAFVFFGAGFETSSTTMGFALYELAQHQDIQDRVRKECQEVIANCNGEVTYECMKDLVYLDQVISETLRLYTVLPVLNRECLEDFVVPDNPKYVIKKGMPVLIPAGAMHRDEKLYPNPNTFDPDNFSADRVKERDSVEWLPFGEGPRNCIGMRFGQMQARIGLAFLIKDFKFSVCDQTTIPMVYNKKTFLITSDTGIFLKVERV</sequence>
<keyword evidence="12 14" id="KW-0472">Membrane</keyword>
<keyword evidence="7" id="KW-0256">Endoplasmic reticulum</keyword>
<keyword evidence="11" id="KW-0503">Monooxygenase</keyword>
<evidence type="ECO:0000256" key="1">
    <source>
        <dbReference type="ARBA" id="ARBA00001971"/>
    </source>
</evidence>
<keyword evidence="8" id="KW-0492">Microsome</keyword>
<dbReference type="PRINTS" id="PR00463">
    <property type="entry name" value="EP450I"/>
</dbReference>
<evidence type="ECO:0000313" key="15">
    <source>
        <dbReference type="RefSeq" id="XP_016974098.1"/>
    </source>
</evidence>
<dbReference type="Gene3D" id="1.10.630.10">
    <property type="entry name" value="Cytochrome P450"/>
    <property type="match status" value="2"/>
</dbReference>
<dbReference type="InterPro" id="IPR017972">
    <property type="entry name" value="Cyt_P450_CS"/>
</dbReference>
<comment type="subcellular location">
    <subcellularLocation>
        <location evidence="3">Endoplasmic reticulum membrane</location>
        <topology evidence="3">Peripheral membrane protein</topology>
    </subcellularLocation>
    <subcellularLocation>
        <location evidence="2">Microsome membrane</location>
        <topology evidence="2">Peripheral membrane protein</topology>
    </subcellularLocation>
</comment>
<dbReference type="InterPro" id="IPR050476">
    <property type="entry name" value="Insect_CytP450_Detox"/>
</dbReference>
<reference evidence="15" key="1">
    <citation type="submission" date="2025-08" db="UniProtKB">
        <authorList>
            <consortium name="RefSeq"/>
        </authorList>
    </citation>
    <scope>IDENTIFICATION</scope>
</reference>
<keyword evidence="14" id="KW-0812">Transmembrane</keyword>
<dbReference type="GO" id="GO:0004497">
    <property type="term" value="F:monooxygenase activity"/>
    <property type="evidence" value="ECO:0007669"/>
    <property type="project" value="UniProtKB-KW"/>
</dbReference>
<dbReference type="CDD" id="cd11056">
    <property type="entry name" value="CYP6-like"/>
    <property type="match status" value="2"/>
</dbReference>
<evidence type="ECO:0000256" key="7">
    <source>
        <dbReference type="ARBA" id="ARBA00022824"/>
    </source>
</evidence>
<comment type="cofactor">
    <cofactor evidence="1 13">
        <name>heme</name>
        <dbReference type="ChEBI" id="CHEBI:30413"/>
    </cofactor>
</comment>
<dbReference type="RefSeq" id="XP_016974098.1">
    <property type="nucleotide sequence ID" value="XM_017118609.1"/>
</dbReference>
<dbReference type="PANTHER" id="PTHR24292:SF100">
    <property type="entry name" value="CYTOCHROME P450 6A16, ISOFORM B-RELATED"/>
    <property type="match status" value="1"/>
</dbReference>
<dbReference type="GO" id="GO:0016705">
    <property type="term" value="F:oxidoreductase activity, acting on paired donors, with incorporation or reduction of molecular oxygen"/>
    <property type="evidence" value="ECO:0007669"/>
    <property type="project" value="InterPro"/>
</dbReference>
<dbReference type="PROSITE" id="PS00086">
    <property type="entry name" value="CYTOCHROME_P450"/>
    <property type="match status" value="2"/>
</dbReference>
<evidence type="ECO:0000256" key="8">
    <source>
        <dbReference type="ARBA" id="ARBA00022848"/>
    </source>
</evidence>
<evidence type="ECO:0000256" key="13">
    <source>
        <dbReference type="PIRSR" id="PIRSR602401-1"/>
    </source>
</evidence>
<evidence type="ECO:0000256" key="5">
    <source>
        <dbReference type="ARBA" id="ARBA00022617"/>
    </source>
</evidence>
<dbReference type="InterPro" id="IPR036396">
    <property type="entry name" value="Cyt_P450_sf"/>
</dbReference>
<evidence type="ECO:0000256" key="11">
    <source>
        <dbReference type="ARBA" id="ARBA00023033"/>
    </source>
</evidence>